<dbReference type="Proteomes" id="UP000204221">
    <property type="component" value="Chromosome"/>
</dbReference>
<accession>A0A221VZ64</accession>
<evidence type="ECO:0000313" key="2">
    <source>
        <dbReference type="EMBL" id="ASO18835.1"/>
    </source>
</evidence>
<protein>
    <submittedName>
        <fullName evidence="2">Uncharacterized protein</fullName>
    </submittedName>
</protein>
<dbReference type="KEGG" id="ahg:AHOG_05915"/>
<sequence length="40" mass="4199">MRSPRASISVQALRHRSPLGTAVTPSDGDAAGPRAPTEQR</sequence>
<evidence type="ECO:0000313" key="3">
    <source>
        <dbReference type="Proteomes" id="UP000204221"/>
    </source>
</evidence>
<reference evidence="2 3" key="1">
    <citation type="submission" date="2017-07" db="EMBL/GenBank/DDBJ databases">
        <title>Complete genome sequence of Actinoalloteichus hoggarensis DSM 45943, type strain of Actinoalloteichus hoggarensis.</title>
        <authorList>
            <person name="Ruckert C."/>
            <person name="Nouioui I."/>
            <person name="Willmese J."/>
            <person name="van Wezel G."/>
            <person name="Klenk H.-P."/>
            <person name="Kalinowski J."/>
            <person name="Zotchev S.B."/>
        </authorList>
    </citation>
    <scope>NUCLEOTIDE SEQUENCE [LARGE SCALE GENOMIC DNA]</scope>
    <source>
        <strain evidence="2 3">DSM 45943</strain>
    </source>
</reference>
<feature type="region of interest" description="Disordered" evidence="1">
    <location>
        <begin position="1"/>
        <end position="40"/>
    </location>
</feature>
<gene>
    <name evidence="2" type="ORF">AHOG_05915</name>
</gene>
<evidence type="ECO:0000256" key="1">
    <source>
        <dbReference type="SAM" id="MobiDB-lite"/>
    </source>
</evidence>
<dbReference type="AlphaFoldDB" id="A0A221VZ64"/>
<dbReference type="EMBL" id="CP022521">
    <property type="protein sequence ID" value="ASO18835.1"/>
    <property type="molecule type" value="Genomic_DNA"/>
</dbReference>
<name>A0A221VZ64_9PSEU</name>
<proteinExistence type="predicted"/>
<keyword evidence="3" id="KW-1185">Reference proteome</keyword>
<organism evidence="2 3">
    <name type="scientific">Actinoalloteichus hoggarensis</name>
    <dbReference type="NCBI Taxonomy" id="1470176"/>
    <lineage>
        <taxon>Bacteria</taxon>
        <taxon>Bacillati</taxon>
        <taxon>Actinomycetota</taxon>
        <taxon>Actinomycetes</taxon>
        <taxon>Pseudonocardiales</taxon>
        <taxon>Pseudonocardiaceae</taxon>
        <taxon>Actinoalloteichus</taxon>
    </lineage>
</organism>
<feature type="compositionally biased region" description="Polar residues" evidence="1">
    <location>
        <begin position="1"/>
        <end position="10"/>
    </location>
</feature>